<feature type="compositionally biased region" description="Basic residues" evidence="1">
    <location>
        <begin position="58"/>
        <end position="69"/>
    </location>
</feature>
<dbReference type="AlphaFoldDB" id="A0A9Q3CKH2"/>
<comment type="caution">
    <text evidence="2">The sequence shown here is derived from an EMBL/GenBank/DDBJ whole genome shotgun (WGS) entry which is preliminary data.</text>
</comment>
<dbReference type="EMBL" id="AVOT02007694">
    <property type="protein sequence ID" value="MBW0484455.1"/>
    <property type="molecule type" value="Genomic_DNA"/>
</dbReference>
<feature type="compositionally biased region" description="Basic residues" evidence="1">
    <location>
        <begin position="78"/>
        <end position="96"/>
    </location>
</feature>
<sequence length="96" mass="10844">MESHQEARLLEERKTRIRENQATIQAIKEQLNQKGPSLIPPGSKEVDQSNSPVASHHSGSRRAVAKSHHFSQSQVVSRKGKGYKGKNKKSFSQRQR</sequence>
<keyword evidence="3" id="KW-1185">Reference proteome</keyword>
<accession>A0A9Q3CKH2</accession>
<dbReference type="Proteomes" id="UP000765509">
    <property type="component" value="Unassembled WGS sequence"/>
</dbReference>
<evidence type="ECO:0000256" key="1">
    <source>
        <dbReference type="SAM" id="MobiDB-lite"/>
    </source>
</evidence>
<evidence type="ECO:0000313" key="3">
    <source>
        <dbReference type="Proteomes" id="UP000765509"/>
    </source>
</evidence>
<protein>
    <submittedName>
        <fullName evidence="2">Uncharacterized protein</fullName>
    </submittedName>
</protein>
<feature type="region of interest" description="Disordered" evidence="1">
    <location>
        <begin position="30"/>
        <end position="96"/>
    </location>
</feature>
<gene>
    <name evidence="2" type="ORF">O181_024170</name>
</gene>
<reference evidence="2" key="1">
    <citation type="submission" date="2021-03" db="EMBL/GenBank/DDBJ databases">
        <title>Draft genome sequence of rust myrtle Austropuccinia psidii MF-1, a brazilian biotype.</title>
        <authorList>
            <person name="Quecine M.C."/>
            <person name="Pachon D.M.R."/>
            <person name="Bonatelli M.L."/>
            <person name="Correr F.H."/>
            <person name="Franceschini L.M."/>
            <person name="Leite T.F."/>
            <person name="Margarido G.R.A."/>
            <person name="Almeida C.A."/>
            <person name="Ferrarezi J.A."/>
            <person name="Labate C.A."/>
        </authorList>
    </citation>
    <scope>NUCLEOTIDE SEQUENCE</scope>
    <source>
        <strain evidence="2">MF-1</strain>
    </source>
</reference>
<evidence type="ECO:0000313" key="2">
    <source>
        <dbReference type="EMBL" id="MBW0484455.1"/>
    </source>
</evidence>
<proteinExistence type="predicted"/>
<name>A0A9Q3CKH2_9BASI</name>
<organism evidence="2 3">
    <name type="scientific">Austropuccinia psidii MF-1</name>
    <dbReference type="NCBI Taxonomy" id="1389203"/>
    <lineage>
        <taxon>Eukaryota</taxon>
        <taxon>Fungi</taxon>
        <taxon>Dikarya</taxon>
        <taxon>Basidiomycota</taxon>
        <taxon>Pucciniomycotina</taxon>
        <taxon>Pucciniomycetes</taxon>
        <taxon>Pucciniales</taxon>
        <taxon>Sphaerophragmiaceae</taxon>
        <taxon>Austropuccinia</taxon>
    </lineage>
</organism>